<dbReference type="CDD" id="cd04186">
    <property type="entry name" value="GT_2_like_c"/>
    <property type="match status" value="1"/>
</dbReference>
<dbReference type="Pfam" id="PF00535">
    <property type="entry name" value="Glycos_transf_2"/>
    <property type="match status" value="1"/>
</dbReference>
<dbReference type="AlphaFoldDB" id="A0A382CTR0"/>
<evidence type="ECO:0000259" key="1">
    <source>
        <dbReference type="Pfam" id="PF00535"/>
    </source>
</evidence>
<dbReference type="Gene3D" id="3.90.550.10">
    <property type="entry name" value="Spore Coat Polysaccharide Biosynthesis Protein SpsA, Chain A"/>
    <property type="match status" value="1"/>
</dbReference>
<accession>A0A382CTR0</accession>
<sequence length="283" mass="32480">VELSIITVNYHHSHLLRDSLESVNLTVKETQFEVIVVDNSFKDEGLESVLNQFPETRLIDNSTNLGFACANNQGAEVAKGDFLLFINPDTIIKEGAIEAMLEHLRSDPSVGIIGPKVLNPNGTIQYSCRKFPTIWSGLFNRYSLMTRLFPNNRYSRDYLMSDYDHSSTRSVDWVSGCCMMIPAPIFKKINGFDENYFLFIEDIDLCQAMKKEGYLVNYFPSAQIFHKISSSNARINPQTIIKRHKGMIYYYKKHNETNLLAQWAVSSLIMARCFFQLIFNIVK</sequence>
<evidence type="ECO:0000313" key="2">
    <source>
        <dbReference type="EMBL" id="SVB29475.1"/>
    </source>
</evidence>
<dbReference type="PANTHER" id="PTHR43179">
    <property type="entry name" value="RHAMNOSYLTRANSFERASE WBBL"/>
    <property type="match status" value="1"/>
</dbReference>
<organism evidence="2">
    <name type="scientific">marine metagenome</name>
    <dbReference type="NCBI Taxonomy" id="408172"/>
    <lineage>
        <taxon>unclassified sequences</taxon>
        <taxon>metagenomes</taxon>
        <taxon>ecological metagenomes</taxon>
    </lineage>
</organism>
<feature type="domain" description="Glycosyltransferase 2-like" evidence="1">
    <location>
        <begin position="4"/>
        <end position="135"/>
    </location>
</feature>
<dbReference type="EMBL" id="UINC01036070">
    <property type="protein sequence ID" value="SVB29475.1"/>
    <property type="molecule type" value="Genomic_DNA"/>
</dbReference>
<dbReference type="PANTHER" id="PTHR43179:SF7">
    <property type="entry name" value="RHAMNOSYLTRANSFERASE WBBL"/>
    <property type="match status" value="1"/>
</dbReference>
<protein>
    <recommendedName>
        <fullName evidence="1">Glycosyltransferase 2-like domain-containing protein</fullName>
    </recommendedName>
</protein>
<dbReference type="InterPro" id="IPR001173">
    <property type="entry name" value="Glyco_trans_2-like"/>
</dbReference>
<proteinExistence type="predicted"/>
<reference evidence="2" key="1">
    <citation type="submission" date="2018-05" db="EMBL/GenBank/DDBJ databases">
        <authorList>
            <person name="Lanie J.A."/>
            <person name="Ng W.-L."/>
            <person name="Kazmierczak K.M."/>
            <person name="Andrzejewski T.M."/>
            <person name="Davidsen T.M."/>
            <person name="Wayne K.J."/>
            <person name="Tettelin H."/>
            <person name="Glass J.I."/>
            <person name="Rusch D."/>
            <person name="Podicherti R."/>
            <person name="Tsui H.-C.T."/>
            <person name="Winkler M.E."/>
        </authorList>
    </citation>
    <scope>NUCLEOTIDE SEQUENCE</scope>
</reference>
<name>A0A382CTR0_9ZZZZ</name>
<feature type="non-terminal residue" evidence="2">
    <location>
        <position position="1"/>
    </location>
</feature>
<dbReference type="SUPFAM" id="SSF53448">
    <property type="entry name" value="Nucleotide-diphospho-sugar transferases"/>
    <property type="match status" value="1"/>
</dbReference>
<dbReference type="InterPro" id="IPR029044">
    <property type="entry name" value="Nucleotide-diphossugar_trans"/>
</dbReference>
<gene>
    <name evidence="2" type="ORF">METZ01_LOCUS182329</name>
</gene>